<proteinExistence type="predicted"/>
<evidence type="ECO:0000313" key="2">
    <source>
        <dbReference type="EMBL" id="HGF99706.1"/>
    </source>
</evidence>
<keyword evidence="1" id="KW-0472">Membrane</keyword>
<reference evidence="2" key="1">
    <citation type="journal article" date="2020" name="mSystems">
        <title>Genome- and Community-Level Interaction Insights into Carbon Utilization and Element Cycling Functions of Hydrothermarchaeota in Hydrothermal Sediment.</title>
        <authorList>
            <person name="Zhou Z."/>
            <person name="Liu Y."/>
            <person name="Xu W."/>
            <person name="Pan J."/>
            <person name="Luo Z.H."/>
            <person name="Li M."/>
        </authorList>
    </citation>
    <scope>NUCLEOTIDE SEQUENCE [LARGE SCALE GENOMIC DNA]</scope>
    <source>
        <strain evidence="2">SpSt-374</strain>
    </source>
</reference>
<sequence>MKTKLLVRWLSAPGDDEPNIGHQLYQGLINFGRSVLFIGLLLISLLPLTLISLLICGDEEADGDAPEAEAAPRHRSLD</sequence>
<organism evidence="2">
    <name type="scientific">Planktothricoides sp. SpSt-374</name>
    <dbReference type="NCBI Taxonomy" id="2282167"/>
    <lineage>
        <taxon>Bacteria</taxon>
        <taxon>Bacillati</taxon>
        <taxon>Cyanobacteriota</taxon>
        <taxon>Cyanophyceae</taxon>
        <taxon>Oscillatoriophycideae</taxon>
        <taxon>Oscillatoriales</taxon>
        <taxon>Oscillatoriaceae</taxon>
        <taxon>Planktothricoides</taxon>
    </lineage>
</organism>
<gene>
    <name evidence="2" type="ORF">ENR15_03310</name>
</gene>
<name>A0A7C3ZV73_9CYAN</name>
<feature type="transmembrane region" description="Helical" evidence="1">
    <location>
        <begin position="35"/>
        <end position="55"/>
    </location>
</feature>
<dbReference type="EMBL" id="DSPX01000031">
    <property type="protein sequence ID" value="HGF99706.1"/>
    <property type="molecule type" value="Genomic_DNA"/>
</dbReference>
<comment type="caution">
    <text evidence="2">The sequence shown here is derived from an EMBL/GenBank/DDBJ whole genome shotgun (WGS) entry which is preliminary data.</text>
</comment>
<dbReference type="AlphaFoldDB" id="A0A7C3ZV73"/>
<keyword evidence="1" id="KW-0812">Transmembrane</keyword>
<protein>
    <submittedName>
        <fullName evidence="2">Uncharacterized protein</fullName>
    </submittedName>
</protein>
<keyword evidence="1" id="KW-1133">Transmembrane helix</keyword>
<evidence type="ECO:0000256" key="1">
    <source>
        <dbReference type="SAM" id="Phobius"/>
    </source>
</evidence>
<accession>A0A7C3ZV73</accession>